<evidence type="ECO:0000256" key="4">
    <source>
        <dbReference type="ARBA" id="ARBA00013303"/>
    </source>
</evidence>
<evidence type="ECO:0000256" key="3">
    <source>
        <dbReference type="ARBA" id="ARBA00012756"/>
    </source>
</evidence>
<dbReference type="Pfam" id="PF02836">
    <property type="entry name" value="Glyco_hydro_2_C"/>
    <property type="match status" value="1"/>
</dbReference>
<dbReference type="Pfam" id="PF00703">
    <property type="entry name" value="Glyco_hydro_2"/>
    <property type="match status" value="1"/>
</dbReference>
<dbReference type="InterPro" id="IPR006104">
    <property type="entry name" value="Glyco_hydro_2_N"/>
</dbReference>
<evidence type="ECO:0000256" key="7">
    <source>
        <dbReference type="ARBA" id="ARBA00032230"/>
    </source>
</evidence>
<reference evidence="11" key="1">
    <citation type="journal article" date="2019" name="Int. J. Syst. Evol. Microbiol.">
        <title>The Global Catalogue of Microorganisms (GCM) 10K type strain sequencing project: providing services to taxonomists for standard genome sequencing and annotation.</title>
        <authorList>
            <consortium name="The Broad Institute Genomics Platform"/>
            <consortium name="The Broad Institute Genome Sequencing Center for Infectious Disease"/>
            <person name="Wu L."/>
            <person name="Ma J."/>
        </authorList>
    </citation>
    <scope>NUCLEOTIDE SEQUENCE [LARGE SCALE GENOMIC DNA]</scope>
    <source>
        <strain evidence="11">CCM 8927</strain>
    </source>
</reference>
<evidence type="ECO:0000256" key="5">
    <source>
        <dbReference type="ARBA" id="ARBA00022801"/>
    </source>
</evidence>
<dbReference type="InterPro" id="IPR006102">
    <property type="entry name" value="Ig-like_GH2"/>
</dbReference>
<dbReference type="InterPro" id="IPR011013">
    <property type="entry name" value="Gal_mutarotase_sf_dom"/>
</dbReference>
<dbReference type="Pfam" id="PF02837">
    <property type="entry name" value="Glyco_hydro_2_N"/>
    <property type="match status" value="1"/>
</dbReference>
<dbReference type="SUPFAM" id="SSF74650">
    <property type="entry name" value="Galactose mutarotase-like"/>
    <property type="match status" value="1"/>
</dbReference>
<dbReference type="RefSeq" id="WP_137612066.1">
    <property type="nucleotide sequence ID" value="NZ_BJDF01000017.1"/>
</dbReference>
<dbReference type="Pfam" id="PF02929">
    <property type="entry name" value="Bgal_small_N"/>
    <property type="match status" value="1"/>
</dbReference>
<accession>A0ABW1RQE5</accession>
<evidence type="ECO:0000256" key="8">
    <source>
        <dbReference type="RuleBase" id="RU361154"/>
    </source>
</evidence>
<dbReference type="InterPro" id="IPR023232">
    <property type="entry name" value="Glyco_hydro_2_AS"/>
</dbReference>
<dbReference type="GO" id="GO:0016787">
    <property type="term" value="F:hydrolase activity"/>
    <property type="evidence" value="ECO:0007669"/>
    <property type="project" value="UniProtKB-KW"/>
</dbReference>
<dbReference type="SMART" id="SM01038">
    <property type="entry name" value="Bgal_small_N"/>
    <property type="match status" value="1"/>
</dbReference>
<keyword evidence="11" id="KW-1185">Reference proteome</keyword>
<dbReference type="Gene3D" id="3.20.20.80">
    <property type="entry name" value="Glycosidases"/>
    <property type="match status" value="1"/>
</dbReference>
<dbReference type="EMBL" id="JBHSSF010000041">
    <property type="protein sequence ID" value="MFC6177656.1"/>
    <property type="molecule type" value="Genomic_DNA"/>
</dbReference>
<evidence type="ECO:0000313" key="11">
    <source>
        <dbReference type="Proteomes" id="UP001596288"/>
    </source>
</evidence>
<evidence type="ECO:0000256" key="2">
    <source>
        <dbReference type="ARBA" id="ARBA00007401"/>
    </source>
</evidence>
<dbReference type="InterPro" id="IPR017853">
    <property type="entry name" value="GH"/>
</dbReference>
<evidence type="ECO:0000256" key="6">
    <source>
        <dbReference type="ARBA" id="ARBA00023295"/>
    </source>
</evidence>
<dbReference type="PRINTS" id="PR00132">
    <property type="entry name" value="GLHYDRLASE2"/>
</dbReference>
<dbReference type="InterPro" id="IPR006101">
    <property type="entry name" value="Glyco_hydro_2"/>
</dbReference>
<dbReference type="Gene3D" id="2.60.40.10">
    <property type="entry name" value="Immunoglobulins"/>
    <property type="match status" value="2"/>
</dbReference>
<sequence length="1010" mass="115360">MDKINAIITQPKLSWLEDPQTFSINRCPAHSDFKFFKNKQELATGKTDLKQSLNGTWKVIVSDNVSLHPKEFYKTDFDDSRFDFVKVPGQLELQGFNNPKYVNTQYPWDGHEQLVPPEFPKKFNPVAAYIRNFTVNDSLIGKNITLSFQGVQTAFYVWVNGKFVGFSEDSFTPSEFNITDFLIDGTNKLAVEVFKYSSASWIEDQDMIRLSGIFRDVFLYGRTKTNVQDIFFKPTLNDDLSEGSLKINARINNSTEDTTFGLEVLDHDGAAVIDKKLTLSELNNSNLNIKKPKLWSAESPSLYKVVLSILNNDSVQEVISSHIGFRKFEKKNGIMFLNNKRIIFKGVNRHEFDYKYGHSVTEADMLFDIKFMKQHNINAVRTSHYPNQTLWYELCDKYGLYMIDEANIESHGSWLQIDDKGKSWNVPGDYLEWLPNVLDRDNSMFQRDKNHAAILIWSCGNESYAGRDLVQSVKWFHEHDDSRLVHYQGFFRAGFDQEYSDMATEMYFKPDEVVSFIKEHPSTPFIQCEYMHSMGNSTGGMKLHTDLEDQYQQYQGAFIWDYIDQALLTTNDQNKEVISYGGDWDDRPSDYEFCGDGILFADRTTASPKAAEVKQDYSNIKLTVDSNGFTVTNKYLFINTNNLVFVAKVQKDGKYIWSKDFELDIAPQETQSQNVVWPEFSSTGEYLTEVSAQLKNDTLWAKKGYEISFTQNILQNITVTPKIEKPINLVLGSTNIGISGENFSIQLSKAQGGLTSYKYNNVEYITDVPMTGYWRATTNNDQGYNGGFEFGSWLTAGKYQKLTDTVISHDETSVTVTFKHQLALPTKAFNTVTYRVTPDGKITIKATFKGTDAQPIIPSFGMDFRIPEKYDNYKFYGFGPEENYLDRKNGVKLGIYSGTAASNFTPYLVPQESGNHCETRWLEVTDNDGNGLKFAALDVPFEQSVLPFSEYEIENAKHRYELPIPYCTRIRILSNQMGVGGDDSWGAPVHSQYQIDSSKDLSLSFTLQGI</sequence>
<comment type="similarity">
    <text evidence="2 8">Belongs to the glycosyl hydrolase 2 family.</text>
</comment>
<dbReference type="PROSITE" id="PS00608">
    <property type="entry name" value="GLYCOSYL_HYDROL_F2_2"/>
    <property type="match status" value="1"/>
</dbReference>
<evidence type="ECO:0000256" key="1">
    <source>
        <dbReference type="ARBA" id="ARBA00001412"/>
    </source>
</evidence>
<feature type="domain" description="Beta galactosidase small chain/" evidence="9">
    <location>
        <begin position="737"/>
        <end position="1008"/>
    </location>
</feature>
<dbReference type="Pfam" id="PF16353">
    <property type="entry name" value="LacZ_4"/>
    <property type="match status" value="1"/>
</dbReference>
<dbReference type="InterPro" id="IPR032312">
    <property type="entry name" value="LacZ_4"/>
</dbReference>
<dbReference type="Gene3D" id="2.60.120.260">
    <property type="entry name" value="Galactose-binding domain-like"/>
    <property type="match status" value="1"/>
</dbReference>
<dbReference type="InterPro" id="IPR013783">
    <property type="entry name" value="Ig-like_fold"/>
</dbReference>
<dbReference type="InterPro" id="IPR023230">
    <property type="entry name" value="Glyco_hydro_2_CS"/>
</dbReference>
<dbReference type="InterPro" id="IPR014718">
    <property type="entry name" value="GH-type_carb-bd"/>
</dbReference>
<dbReference type="Proteomes" id="UP001596288">
    <property type="component" value="Unassembled WGS sequence"/>
</dbReference>
<gene>
    <name evidence="10" type="ORF">ACFQAV_12635</name>
</gene>
<dbReference type="PANTHER" id="PTHR46323">
    <property type="entry name" value="BETA-GALACTOSIDASE"/>
    <property type="match status" value="1"/>
</dbReference>
<dbReference type="InterPro" id="IPR006103">
    <property type="entry name" value="Glyco_hydro_2_cat"/>
</dbReference>
<dbReference type="SUPFAM" id="SSF49303">
    <property type="entry name" value="beta-Galactosidase/glucuronidase domain"/>
    <property type="match status" value="2"/>
</dbReference>
<organism evidence="10 11">
    <name type="scientific">Companilactobacillus huachuanensis</name>
    <dbReference type="NCBI Taxonomy" id="2559914"/>
    <lineage>
        <taxon>Bacteria</taxon>
        <taxon>Bacillati</taxon>
        <taxon>Bacillota</taxon>
        <taxon>Bacilli</taxon>
        <taxon>Lactobacillales</taxon>
        <taxon>Lactobacillaceae</taxon>
        <taxon>Companilactobacillus</taxon>
    </lineage>
</organism>
<dbReference type="Gene3D" id="2.70.98.10">
    <property type="match status" value="1"/>
</dbReference>
<dbReference type="PANTHER" id="PTHR46323:SF2">
    <property type="entry name" value="BETA-GALACTOSIDASE"/>
    <property type="match status" value="1"/>
</dbReference>
<dbReference type="InterPro" id="IPR008979">
    <property type="entry name" value="Galactose-bd-like_sf"/>
</dbReference>
<comment type="caution">
    <text evidence="10">The sequence shown here is derived from an EMBL/GenBank/DDBJ whole genome shotgun (WGS) entry which is preliminary data.</text>
</comment>
<dbReference type="EC" id="3.2.1.23" evidence="3 8"/>
<dbReference type="InterPro" id="IPR004199">
    <property type="entry name" value="B-gal_small/dom_5"/>
</dbReference>
<protein>
    <recommendedName>
        <fullName evidence="4 8">Beta-galactosidase</fullName>
        <ecNumber evidence="3 8">3.2.1.23</ecNumber>
    </recommendedName>
    <alternativeName>
        <fullName evidence="7 8">Lactase</fullName>
    </alternativeName>
</protein>
<dbReference type="InterPro" id="IPR050347">
    <property type="entry name" value="Bact_Beta-galactosidase"/>
</dbReference>
<dbReference type="PROSITE" id="PS00719">
    <property type="entry name" value="GLYCOSYL_HYDROL_F2_1"/>
    <property type="match status" value="1"/>
</dbReference>
<evidence type="ECO:0000259" key="9">
    <source>
        <dbReference type="SMART" id="SM01038"/>
    </source>
</evidence>
<dbReference type="SUPFAM" id="SSF49785">
    <property type="entry name" value="Galactose-binding domain-like"/>
    <property type="match status" value="1"/>
</dbReference>
<evidence type="ECO:0000313" key="10">
    <source>
        <dbReference type="EMBL" id="MFC6177656.1"/>
    </source>
</evidence>
<keyword evidence="6 8" id="KW-0326">Glycosidase</keyword>
<dbReference type="InterPro" id="IPR036156">
    <property type="entry name" value="Beta-gal/glucu_dom_sf"/>
</dbReference>
<comment type="catalytic activity">
    <reaction evidence="1 8">
        <text>Hydrolysis of terminal non-reducing beta-D-galactose residues in beta-D-galactosides.</text>
        <dbReference type="EC" id="3.2.1.23"/>
    </reaction>
</comment>
<name>A0ABW1RQE5_9LACO</name>
<dbReference type="SUPFAM" id="SSF51445">
    <property type="entry name" value="(Trans)glycosidases"/>
    <property type="match status" value="1"/>
</dbReference>
<proteinExistence type="inferred from homology"/>
<keyword evidence="5 8" id="KW-0378">Hydrolase</keyword>